<keyword evidence="9" id="KW-1185">Reference proteome</keyword>
<proteinExistence type="inferred from homology"/>
<dbReference type="Gene3D" id="3.30.60.10">
    <property type="entry name" value="Endochitinase-like"/>
    <property type="match status" value="1"/>
</dbReference>
<dbReference type="CDD" id="cd06922">
    <property type="entry name" value="ChtBD1_GH18_1"/>
    <property type="match status" value="1"/>
</dbReference>
<evidence type="ECO:0000256" key="5">
    <source>
        <dbReference type="SAM" id="SignalP"/>
    </source>
</evidence>
<evidence type="ECO:0000313" key="9">
    <source>
        <dbReference type="Proteomes" id="UP000297814"/>
    </source>
</evidence>
<feature type="chain" id="PRO_5021426504" description="chitinase" evidence="5">
    <location>
        <begin position="31"/>
        <end position="1266"/>
    </location>
</feature>
<dbReference type="Gene3D" id="3.10.50.10">
    <property type="match status" value="1"/>
</dbReference>
<dbReference type="Gene3D" id="3.20.20.80">
    <property type="entry name" value="Glycosidases"/>
    <property type="match status" value="1"/>
</dbReference>
<accession>A0A4Z1GHJ6</accession>
<dbReference type="InterPro" id="IPR050314">
    <property type="entry name" value="Glycosyl_Hydrlase_18"/>
</dbReference>
<evidence type="ECO:0000313" key="8">
    <source>
        <dbReference type="EMBL" id="TGO33453.1"/>
    </source>
</evidence>
<dbReference type="PROSITE" id="PS51910">
    <property type="entry name" value="GH18_2"/>
    <property type="match status" value="1"/>
</dbReference>
<comment type="similarity">
    <text evidence="1">Belongs to the glycosyl hydrolase 18 family. Chitinase class V subfamily.</text>
</comment>
<evidence type="ECO:0000256" key="1">
    <source>
        <dbReference type="ARBA" id="ARBA00008682"/>
    </source>
</evidence>
<name>A0A4Z1GHJ6_9HELO</name>
<feature type="domain" description="Chitin-binding type-1" evidence="6">
    <location>
        <begin position="54"/>
        <end position="114"/>
    </location>
</feature>
<dbReference type="PANTHER" id="PTHR11177">
    <property type="entry name" value="CHITINASE"/>
    <property type="match status" value="1"/>
</dbReference>
<dbReference type="GO" id="GO:0008843">
    <property type="term" value="F:endochitinase activity"/>
    <property type="evidence" value="ECO:0007669"/>
    <property type="project" value="UniProtKB-EC"/>
</dbReference>
<evidence type="ECO:0000256" key="2">
    <source>
        <dbReference type="ARBA" id="ARBA00012729"/>
    </source>
</evidence>
<dbReference type="PROSITE" id="PS50941">
    <property type="entry name" value="CHIT_BIND_I_2"/>
    <property type="match status" value="1"/>
</dbReference>
<comment type="caution">
    <text evidence="8">The sequence shown here is derived from an EMBL/GenBank/DDBJ whole genome shotgun (WGS) entry which is preliminary data.</text>
</comment>
<dbReference type="GO" id="GO:0008061">
    <property type="term" value="F:chitin binding"/>
    <property type="evidence" value="ECO:0007669"/>
    <property type="project" value="UniProtKB-UniRule"/>
</dbReference>
<gene>
    <name evidence="8" type="ORF">BHYA_0245g00060</name>
</gene>
<dbReference type="EMBL" id="PQXK01000245">
    <property type="protein sequence ID" value="TGO33453.1"/>
    <property type="molecule type" value="Genomic_DNA"/>
</dbReference>
<sequence length="1266" mass="139934">MALSLSQIYQEKWKLMILALLTFLISSTLAQECSATKLCATGCCSQFRFCGTGDDHCGKNCLSTCDYKLGCDANNPCPSGKGCCSKFGFCGLGPDYCAPKICVANCDSKSYCDPGYGAPGYSEAKSCPLNVCCSNYEGWANRRVCQRFTPAMIPLGVYTHINFAFASIDPHTFRIVPGSPGGIELYREVTLLKKLQPDLKVYIAIGGWTFNDPGVTAATFSELAASADNQKKFFTSLSSFMSTYNFDGVEIDWEYPSADDRSGKVEDFANFPSFIENLRSHLTSTGGRGGLSITLPAAYWYLQHFDIVKLQRSVEFFNIMTYDLHGLWDKKNKWLGNFLNAHTNLTEITTYLGLLWRNNINPSKVNLGLAFYARTFAMGDSTCNTPGCSFSSAGNAGVCTNSVGTLSNAEIEDRIKENNLTPTHYIDTAVKVITLGDQWIAYDDADTYQQKAKFARSQCLGGIMVWALSQDSSDLKSSKALVKATGSNSYATYKKAVVDDVDSDTVITRKYRNRQCRWSDCGASCATFGDGFFPVLRSSGLGDDEAGNVPLGELIQDSSYCGSKSILRQFCCPPENKAPACAHFYFNNGKCNADSNSTNTCTSAGYVEIGSVNQYCNTAETGGHEQICCTTDTPSMTLYNQCMWNGKPGKCDIKQSTAGDNGCPNTKFNSLIANSSSGSGGIYCGQRTWEKTTVTYYKNGITVVQMTRKINDGVIAIWDQMSAWYHPEKIQKNGVAQVVQLQKSELQWIMLSSATKVVELKYVAYKKAIADFTSNTTDTGLHHPNSSREIWETPGTANQLANLLFAILTGPIDGDDMLKAQRNIWDDFAFSLKLGFLSTRLLKRYVENTDLTMTPFTIAYDIPCKADEWNTAVEQSIFRQRNTTSTPKCPLWAIPNLDLSFFDEDQDYQDSQQSTVTTRSLASDLTIYHSLEGEESEHILEKRKGASRRFKVTLTKKPDGSPGITIVVVSDEYPNGKNGQAFVDATGQKKRYAMGRGGNCVEASYIQTEDASLAPAWVVEHIFELQTVPRVLEFLVAGHFPNAIRGGIQIPEYISRNDRMDPSILTNFFNRPNQEWEAGAFGVTTSPSQRLMSALGGMGNTRHLVLMDAVGNQYKTNLGFNSPTRANGEAAFATLVDILGVLSYLNQPEVSGHLNSVVQALYDSLLSFQNSYNANRGQNPFLQVMPIWREGVIVWAQRMDSFTRQWLVARIQEMRAVWQDVADDIDSDDADLQDFATQLLIDLLALQRRAESEHVPIQSFSPDLDE</sequence>
<dbReference type="InterPro" id="IPR018371">
    <property type="entry name" value="Chitin-binding_1_CS"/>
</dbReference>
<keyword evidence="4" id="KW-1015">Disulfide bond</keyword>
<keyword evidence="5" id="KW-0732">Signal</keyword>
<dbReference type="GO" id="GO:0005975">
    <property type="term" value="P:carbohydrate metabolic process"/>
    <property type="evidence" value="ECO:0007669"/>
    <property type="project" value="InterPro"/>
</dbReference>
<dbReference type="CDD" id="cd00035">
    <property type="entry name" value="ChtBD1"/>
    <property type="match status" value="1"/>
</dbReference>
<evidence type="ECO:0000259" key="7">
    <source>
        <dbReference type="PROSITE" id="PS51910"/>
    </source>
</evidence>
<dbReference type="Proteomes" id="UP000297814">
    <property type="component" value="Unassembled WGS sequence"/>
</dbReference>
<evidence type="ECO:0000259" key="6">
    <source>
        <dbReference type="PROSITE" id="PS50941"/>
    </source>
</evidence>
<dbReference type="InterPro" id="IPR001002">
    <property type="entry name" value="Chitin-bd_1"/>
</dbReference>
<dbReference type="InterPro" id="IPR029070">
    <property type="entry name" value="Chitinase_insertion_sf"/>
</dbReference>
<dbReference type="InterPro" id="IPR001223">
    <property type="entry name" value="Glyco_hydro18_cat"/>
</dbReference>
<comment type="caution">
    <text evidence="4">Lacks conserved residue(s) required for the propagation of feature annotation.</text>
</comment>
<organism evidence="8 9">
    <name type="scientific">Botrytis hyacinthi</name>
    <dbReference type="NCBI Taxonomy" id="278943"/>
    <lineage>
        <taxon>Eukaryota</taxon>
        <taxon>Fungi</taxon>
        <taxon>Dikarya</taxon>
        <taxon>Ascomycota</taxon>
        <taxon>Pezizomycotina</taxon>
        <taxon>Leotiomycetes</taxon>
        <taxon>Helotiales</taxon>
        <taxon>Sclerotiniaceae</taxon>
        <taxon>Botrytis</taxon>
    </lineage>
</organism>
<keyword evidence="3 4" id="KW-0147">Chitin-binding</keyword>
<dbReference type="PANTHER" id="PTHR11177:SF333">
    <property type="entry name" value="CHITINASE"/>
    <property type="match status" value="1"/>
</dbReference>
<dbReference type="SUPFAM" id="SSF54556">
    <property type="entry name" value="Chitinase insertion domain"/>
    <property type="match status" value="1"/>
</dbReference>
<dbReference type="Pfam" id="PF00704">
    <property type="entry name" value="Glyco_hydro_18"/>
    <property type="match status" value="1"/>
</dbReference>
<evidence type="ECO:0000256" key="3">
    <source>
        <dbReference type="ARBA" id="ARBA00022669"/>
    </source>
</evidence>
<dbReference type="AlphaFoldDB" id="A0A4Z1GHJ6"/>
<protein>
    <recommendedName>
        <fullName evidence="2">chitinase</fullName>
        <ecNumber evidence="2">3.2.1.14</ecNumber>
    </recommendedName>
</protein>
<dbReference type="SMART" id="SM00636">
    <property type="entry name" value="Glyco_18"/>
    <property type="match status" value="1"/>
</dbReference>
<feature type="signal peptide" evidence="5">
    <location>
        <begin position="1"/>
        <end position="30"/>
    </location>
</feature>
<dbReference type="SUPFAM" id="SSF51445">
    <property type="entry name" value="(Trans)glycosidases"/>
    <property type="match status" value="1"/>
</dbReference>
<dbReference type="EC" id="3.2.1.14" evidence="2"/>
<dbReference type="InterPro" id="IPR036861">
    <property type="entry name" value="Endochitinase-like_sf"/>
</dbReference>
<feature type="domain" description="GH18" evidence="7">
    <location>
        <begin position="130"/>
        <end position="488"/>
    </location>
</feature>
<dbReference type="SMART" id="SM00270">
    <property type="entry name" value="ChtBD1"/>
    <property type="match status" value="2"/>
</dbReference>
<reference evidence="8 9" key="1">
    <citation type="submission" date="2017-12" db="EMBL/GenBank/DDBJ databases">
        <title>Comparative genomics of Botrytis spp.</title>
        <authorList>
            <person name="Valero-Jimenez C.A."/>
            <person name="Tapia P."/>
            <person name="Veloso J."/>
            <person name="Silva-Moreno E."/>
            <person name="Staats M."/>
            <person name="Valdes J.H."/>
            <person name="Van Kan J.A.L."/>
        </authorList>
    </citation>
    <scope>NUCLEOTIDE SEQUENCE [LARGE SCALE GENOMIC DNA]</scope>
    <source>
        <strain evidence="8 9">Bh0001</strain>
    </source>
</reference>
<dbReference type="PROSITE" id="PS00026">
    <property type="entry name" value="CHIT_BIND_I_1"/>
    <property type="match status" value="1"/>
</dbReference>
<dbReference type="InterPro" id="IPR017853">
    <property type="entry name" value="GH"/>
</dbReference>
<evidence type="ECO:0000256" key="4">
    <source>
        <dbReference type="PROSITE-ProRule" id="PRU00261"/>
    </source>
</evidence>
<feature type="disulfide bond" evidence="4">
    <location>
        <begin position="83"/>
        <end position="97"/>
    </location>
</feature>
<dbReference type="InterPro" id="IPR011583">
    <property type="entry name" value="Chitinase_II/V-like_cat"/>
</dbReference>